<sequence length="351" mass="38907">MQLAAILLPGLAFVSQILAAVTAFDPSEHARNHARSFEAVTNNVRQTWPILDGSGGRNVVRYCYADAVSKAKLQQDFEAAIQIWMTALGGAASSTAEHNLVFAEVSGQGGEEKFCSAWYQRLDQDRYTLIWDASSDHSAVIGYIPPAQLVGGKLDPPNRHHMHLSTLSGAHKIHKYAHELGHVLALVHEHQRPDRDQHVIYRCHKVRGFSDAFQKARYDPKNDLKLADWEIENKLCNEFAFAKRYGFFGSAFDTEYGGPTQLQSFPLGDYDTKSIMHYDSLTAQTYDLNDPHACPNNPAECAIVRKGNGEPGEPIFTNLIPSAGDLAFVRTYYPYDRRPPGGGQAGNLTST</sequence>
<evidence type="ECO:0000259" key="2">
    <source>
        <dbReference type="Pfam" id="PF01400"/>
    </source>
</evidence>
<dbReference type="Pfam" id="PF01400">
    <property type="entry name" value="Astacin"/>
    <property type="match status" value="1"/>
</dbReference>
<dbReference type="EMBL" id="ML976795">
    <property type="protein sequence ID" value="KAF1964279.1"/>
    <property type="molecule type" value="Genomic_DNA"/>
</dbReference>
<keyword evidence="4" id="KW-1185">Reference proteome</keyword>
<dbReference type="GO" id="GO:0004222">
    <property type="term" value="F:metalloendopeptidase activity"/>
    <property type="evidence" value="ECO:0007669"/>
    <property type="project" value="InterPro"/>
</dbReference>
<protein>
    <recommendedName>
        <fullName evidence="2">Peptidase M12A domain-containing protein</fullName>
    </recommendedName>
</protein>
<dbReference type="PANTHER" id="PTHR10127">
    <property type="entry name" value="DISCOIDIN, CUB, EGF, LAMININ , AND ZINC METALLOPROTEASE DOMAIN CONTAINING"/>
    <property type="match status" value="1"/>
</dbReference>
<dbReference type="PANTHER" id="PTHR10127:SF850">
    <property type="entry name" value="METALLOENDOPEPTIDASE"/>
    <property type="match status" value="1"/>
</dbReference>
<gene>
    <name evidence="3" type="ORF">BU23DRAFT_604891</name>
</gene>
<reference evidence="3" key="1">
    <citation type="journal article" date="2020" name="Stud. Mycol.">
        <title>101 Dothideomycetes genomes: a test case for predicting lifestyles and emergence of pathogens.</title>
        <authorList>
            <person name="Haridas S."/>
            <person name="Albert R."/>
            <person name="Binder M."/>
            <person name="Bloem J."/>
            <person name="Labutti K."/>
            <person name="Salamov A."/>
            <person name="Andreopoulos B."/>
            <person name="Baker S."/>
            <person name="Barry K."/>
            <person name="Bills G."/>
            <person name="Bluhm B."/>
            <person name="Cannon C."/>
            <person name="Castanera R."/>
            <person name="Culley D."/>
            <person name="Daum C."/>
            <person name="Ezra D."/>
            <person name="Gonzalez J."/>
            <person name="Henrissat B."/>
            <person name="Kuo A."/>
            <person name="Liang C."/>
            <person name="Lipzen A."/>
            <person name="Lutzoni F."/>
            <person name="Magnuson J."/>
            <person name="Mondo S."/>
            <person name="Nolan M."/>
            <person name="Ohm R."/>
            <person name="Pangilinan J."/>
            <person name="Park H.-J."/>
            <person name="Ramirez L."/>
            <person name="Alfaro M."/>
            <person name="Sun H."/>
            <person name="Tritt A."/>
            <person name="Yoshinaga Y."/>
            <person name="Zwiers L.-H."/>
            <person name="Turgeon B."/>
            <person name="Goodwin S."/>
            <person name="Spatafora J."/>
            <person name="Crous P."/>
            <person name="Grigoriev I."/>
        </authorList>
    </citation>
    <scope>NUCLEOTIDE SEQUENCE</scope>
    <source>
        <strain evidence="3">CBS 107.79</strain>
    </source>
</reference>
<dbReference type="AlphaFoldDB" id="A0A6A5UJX2"/>
<dbReference type="GO" id="GO:0006508">
    <property type="term" value="P:proteolysis"/>
    <property type="evidence" value="ECO:0007669"/>
    <property type="project" value="InterPro"/>
</dbReference>
<feature type="domain" description="Peptidase M12A" evidence="2">
    <location>
        <begin position="169"/>
        <end position="218"/>
    </location>
</feature>
<keyword evidence="1" id="KW-0732">Signal</keyword>
<dbReference type="InterPro" id="IPR001506">
    <property type="entry name" value="Peptidase_M12A"/>
</dbReference>
<evidence type="ECO:0000313" key="3">
    <source>
        <dbReference type="EMBL" id="KAF1964279.1"/>
    </source>
</evidence>
<proteinExistence type="predicted"/>
<feature type="chain" id="PRO_5025587549" description="Peptidase M12A domain-containing protein" evidence="1">
    <location>
        <begin position="20"/>
        <end position="351"/>
    </location>
</feature>
<evidence type="ECO:0000313" key="4">
    <source>
        <dbReference type="Proteomes" id="UP000800036"/>
    </source>
</evidence>
<organism evidence="3 4">
    <name type="scientific">Bimuria novae-zelandiae CBS 107.79</name>
    <dbReference type="NCBI Taxonomy" id="1447943"/>
    <lineage>
        <taxon>Eukaryota</taxon>
        <taxon>Fungi</taxon>
        <taxon>Dikarya</taxon>
        <taxon>Ascomycota</taxon>
        <taxon>Pezizomycotina</taxon>
        <taxon>Dothideomycetes</taxon>
        <taxon>Pleosporomycetidae</taxon>
        <taxon>Pleosporales</taxon>
        <taxon>Massarineae</taxon>
        <taxon>Didymosphaeriaceae</taxon>
        <taxon>Bimuria</taxon>
    </lineage>
</organism>
<dbReference type="InterPro" id="IPR024079">
    <property type="entry name" value="MetalloPept_cat_dom_sf"/>
</dbReference>
<feature type="signal peptide" evidence="1">
    <location>
        <begin position="1"/>
        <end position="19"/>
    </location>
</feature>
<accession>A0A6A5UJX2</accession>
<evidence type="ECO:0000256" key="1">
    <source>
        <dbReference type="SAM" id="SignalP"/>
    </source>
</evidence>
<dbReference type="Gene3D" id="3.40.390.10">
    <property type="entry name" value="Collagenase (Catalytic Domain)"/>
    <property type="match status" value="1"/>
</dbReference>
<dbReference type="SUPFAM" id="SSF55486">
    <property type="entry name" value="Metalloproteases ('zincins'), catalytic domain"/>
    <property type="match status" value="1"/>
</dbReference>
<dbReference type="Proteomes" id="UP000800036">
    <property type="component" value="Unassembled WGS sequence"/>
</dbReference>
<name>A0A6A5UJX2_9PLEO</name>
<dbReference type="OrthoDB" id="291007at2759"/>